<evidence type="ECO:0000313" key="7">
    <source>
        <dbReference type="Proteomes" id="UP000197019"/>
    </source>
</evidence>
<keyword evidence="7" id="KW-1185">Reference proteome</keyword>
<dbReference type="InterPro" id="IPR036388">
    <property type="entry name" value="WH-like_DNA-bd_sf"/>
</dbReference>
<organism evidence="5 7">
    <name type="scientific">Methylovulum psychrotolerans</name>
    <dbReference type="NCBI Taxonomy" id="1704499"/>
    <lineage>
        <taxon>Bacteria</taxon>
        <taxon>Pseudomonadati</taxon>
        <taxon>Pseudomonadota</taxon>
        <taxon>Gammaproteobacteria</taxon>
        <taxon>Methylococcales</taxon>
        <taxon>Methylococcaceae</taxon>
        <taxon>Methylovulum</taxon>
    </lineage>
</organism>
<proteinExistence type="predicted"/>
<accession>A0A1Z4BZP7</accession>
<dbReference type="InterPro" id="IPR005234">
    <property type="entry name" value="ScpB_csome_segregation"/>
</dbReference>
<keyword evidence="4" id="KW-0131">Cell cycle</keyword>
<evidence type="ECO:0000313" key="8">
    <source>
        <dbReference type="Proteomes" id="UP000237423"/>
    </source>
</evidence>
<dbReference type="InterPro" id="IPR036390">
    <property type="entry name" value="WH_DNA-bd_sf"/>
</dbReference>
<dbReference type="AlphaFoldDB" id="A0A1Z4BZP7"/>
<dbReference type="Gene3D" id="1.10.10.10">
    <property type="entry name" value="Winged helix-like DNA-binding domain superfamily/Winged helix DNA-binding domain"/>
    <property type="match status" value="2"/>
</dbReference>
<dbReference type="Proteomes" id="UP000237423">
    <property type="component" value="Unassembled WGS sequence"/>
</dbReference>
<dbReference type="EMBL" id="PGFZ01000008">
    <property type="protein sequence ID" value="POZ50782.1"/>
    <property type="molecule type" value="Genomic_DNA"/>
</dbReference>
<evidence type="ECO:0000256" key="4">
    <source>
        <dbReference type="ARBA" id="ARBA00023306"/>
    </source>
</evidence>
<dbReference type="GO" id="GO:0051304">
    <property type="term" value="P:chromosome separation"/>
    <property type="evidence" value="ECO:0007669"/>
    <property type="project" value="InterPro"/>
</dbReference>
<dbReference type="SUPFAM" id="SSF46785">
    <property type="entry name" value="Winged helix' DNA-binding domain"/>
    <property type="match status" value="2"/>
</dbReference>
<dbReference type="GO" id="GO:0051301">
    <property type="term" value="P:cell division"/>
    <property type="evidence" value="ECO:0007669"/>
    <property type="project" value="UniProtKB-KW"/>
</dbReference>
<dbReference type="EMBL" id="CP022129">
    <property type="protein sequence ID" value="ASF46758.1"/>
    <property type="molecule type" value="Genomic_DNA"/>
</dbReference>
<dbReference type="Pfam" id="PF04079">
    <property type="entry name" value="SMC_ScpB"/>
    <property type="match status" value="1"/>
</dbReference>
<keyword evidence="3" id="KW-0159">Chromosome partition</keyword>
<reference evidence="5 7" key="1">
    <citation type="submission" date="2017-06" db="EMBL/GenBank/DDBJ databases">
        <title>Genome Sequencing of the methanotroph Methylovulum psychrotolerants str. HV10-M2 isolated from a high-altitude environment.</title>
        <authorList>
            <person name="Mateos-Rivera A."/>
        </authorList>
    </citation>
    <scope>NUCLEOTIDE SEQUENCE [LARGE SCALE GENOMIC DNA]</scope>
    <source>
        <strain evidence="5 7">HV10_M2</strain>
    </source>
</reference>
<name>A0A1Z4BZP7_9GAMM</name>
<evidence type="ECO:0000313" key="6">
    <source>
        <dbReference type="EMBL" id="POZ50782.1"/>
    </source>
</evidence>
<keyword evidence="2" id="KW-0132">Cell division</keyword>
<sequence length="185" mass="21032">MELQRIIEAILFAAKRPLTCKQVQEVFPELEQPDLADIQAALDGLVEAYQPRGIALVKVASGYRFQVRSDLSRWVARLFEEKPPKYSKALLETLAIIAYRQPVTRGDIEDIRGVSVSSNMIQTLQEREWIRVLGYKEAPGRPALYGTTKLFLDYFNLSTLNELPTLQALQELDLPPITENSKERA</sequence>
<evidence type="ECO:0000256" key="2">
    <source>
        <dbReference type="ARBA" id="ARBA00022618"/>
    </source>
</evidence>
<evidence type="ECO:0000256" key="1">
    <source>
        <dbReference type="ARBA" id="ARBA00022490"/>
    </source>
</evidence>
<dbReference type="OrthoDB" id="9806226at2"/>
<dbReference type="RefSeq" id="WP_088619630.1">
    <property type="nucleotide sequence ID" value="NZ_CP022129.1"/>
</dbReference>
<evidence type="ECO:0000313" key="5">
    <source>
        <dbReference type="EMBL" id="ASF46758.1"/>
    </source>
</evidence>
<gene>
    <name evidence="5" type="primary">scpB</name>
    <name evidence="6" type="ORF">AADEFJLK_03249</name>
    <name evidence="5" type="ORF">CEK71_12105</name>
</gene>
<dbReference type="PANTHER" id="PTHR34298:SF2">
    <property type="entry name" value="SEGREGATION AND CONDENSATION PROTEIN B"/>
    <property type="match status" value="1"/>
</dbReference>
<dbReference type="NCBIfam" id="TIGR00281">
    <property type="entry name" value="SMC-Scp complex subunit ScpB"/>
    <property type="match status" value="1"/>
</dbReference>
<protein>
    <submittedName>
        <fullName evidence="5">SMC-Scp complex subunit ScpB</fullName>
    </submittedName>
</protein>
<reference evidence="6 8" key="2">
    <citation type="submission" date="2017-11" db="EMBL/GenBank/DDBJ databases">
        <title>Draft Genome Sequence of Methylobacter psychrotolerans Sph1T, an Obligate Methanotroph from Low-Temperature Environments.</title>
        <authorList>
            <person name="Oshkin I.Y."/>
            <person name="Miroshnikov K."/>
            <person name="Belova S.E."/>
            <person name="Korzhenkov A."/>
            <person name="Toshchakov S.V."/>
            <person name="Dedysh S.N."/>
        </authorList>
    </citation>
    <scope>NUCLEOTIDE SEQUENCE [LARGE SCALE GENOMIC DNA]</scope>
    <source>
        <strain evidence="6 8">Sph1</strain>
    </source>
</reference>
<dbReference type="PANTHER" id="PTHR34298">
    <property type="entry name" value="SEGREGATION AND CONDENSATION PROTEIN B"/>
    <property type="match status" value="1"/>
</dbReference>
<keyword evidence="1" id="KW-0963">Cytoplasm</keyword>
<dbReference type="Proteomes" id="UP000197019">
    <property type="component" value="Chromosome"/>
</dbReference>
<evidence type="ECO:0000256" key="3">
    <source>
        <dbReference type="ARBA" id="ARBA00022829"/>
    </source>
</evidence>
<dbReference type="PIRSF" id="PIRSF019345">
    <property type="entry name" value="ScpB"/>
    <property type="match status" value="1"/>
</dbReference>
<dbReference type="KEGG" id="mpsy:CEK71_12105"/>